<dbReference type="EMBL" id="JH794202">
    <property type="protein sequence ID" value="ELQ58751.1"/>
    <property type="molecule type" value="Genomic_DNA"/>
</dbReference>
<protein>
    <recommendedName>
        <fullName evidence="2">PD-(D/E)XK nuclease-like domain-containing protein</fullName>
    </recommendedName>
</protein>
<feature type="region of interest" description="Disordered" evidence="1">
    <location>
        <begin position="35"/>
        <end position="176"/>
    </location>
</feature>
<reference evidence="3" key="1">
    <citation type="journal article" date="2012" name="PLoS Genet.">
        <title>Comparative analysis of the genomes of two field isolates of the rice blast fungus Magnaporthe oryzae.</title>
        <authorList>
            <person name="Xue M."/>
            <person name="Yang J."/>
            <person name="Li Z."/>
            <person name="Hu S."/>
            <person name="Yao N."/>
            <person name="Dean R.A."/>
            <person name="Zhao W."/>
            <person name="Shen M."/>
            <person name="Zhang H."/>
            <person name="Li C."/>
            <person name="Liu L."/>
            <person name="Cao L."/>
            <person name="Xu X."/>
            <person name="Xing Y."/>
            <person name="Hsiang T."/>
            <person name="Zhang Z."/>
            <person name="Xu J.R."/>
            <person name="Peng Y.L."/>
        </authorList>
    </citation>
    <scope>NUCLEOTIDE SEQUENCE [LARGE SCALE GENOMIC DNA]</scope>
    <source>
        <strain evidence="3">P131</strain>
    </source>
</reference>
<sequence>MTATQAAAICTCNSCSFCSVFRWLNTIDHAVVGAQPTPPLLPHGRDPRFKLRKNPSGLTKRKRRSGLNTEALLPACAMPPSPPGSLPRSASPPKRRRVQEHDRDPVFDSDLTPRAIRGNDHPPSSSSANLNPSRAPFTLHPPAPPSSISLASRASTSTTISRNQSQSQRSTSPAKRTIDLLTLEKPIHIVPGNNSAKKLLELLPPDVHGLHTTLQSISGLVTPCIPGQVQEEVTGIEGPMSSAWFTPPGENDDKAIAIAELKTLDSICDDAFRLASQKAHEFEWNACVHLRMLVQATWLARSAVQYHVVNHVGIAPAFVPPVRGTFPDRGVLDTVIQQKKIDLALSLSPGRDSQLKEDILSAPIAVAIETKTFQGDENYGLVQLGVWTAAWHVRMRKLMPPGHDKRLVTLPVLLVAHHNWSLFFACDRGDRIDMVPFGPIGGTWRLSETYKLLANLRALVGWVDGCFREWMVHFFADLRSQNEAASVL</sequence>
<feature type="domain" description="PD-(D/E)XK nuclease-like" evidence="2">
    <location>
        <begin position="243"/>
        <end position="467"/>
    </location>
</feature>
<name>L7IS35_PYRO1</name>
<evidence type="ECO:0000259" key="2">
    <source>
        <dbReference type="Pfam" id="PF20516"/>
    </source>
</evidence>
<accession>L7IS35</accession>
<proteinExistence type="predicted"/>
<evidence type="ECO:0000313" key="3">
    <source>
        <dbReference type="EMBL" id="ELQ58751.1"/>
    </source>
</evidence>
<evidence type="ECO:0000256" key="1">
    <source>
        <dbReference type="SAM" id="MobiDB-lite"/>
    </source>
</evidence>
<feature type="compositionally biased region" description="Low complexity" evidence="1">
    <location>
        <begin position="146"/>
        <end position="172"/>
    </location>
</feature>
<dbReference type="InterPro" id="IPR046797">
    <property type="entry name" value="PDDEXK_12"/>
</dbReference>
<gene>
    <name evidence="3" type="ORF">OOW_P131scaffold01536g3</name>
</gene>
<dbReference type="Pfam" id="PF20516">
    <property type="entry name" value="PDDEXK_12"/>
    <property type="match status" value="1"/>
</dbReference>
<dbReference type="AlphaFoldDB" id="L7IS35"/>
<organism>
    <name type="scientific">Pyricularia oryzae (strain P131)</name>
    <name type="common">Rice blast fungus</name>
    <name type="synonym">Magnaporthe oryzae</name>
    <dbReference type="NCBI Taxonomy" id="1143193"/>
    <lineage>
        <taxon>Eukaryota</taxon>
        <taxon>Fungi</taxon>
        <taxon>Dikarya</taxon>
        <taxon>Ascomycota</taxon>
        <taxon>Pezizomycotina</taxon>
        <taxon>Sordariomycetes</taxon>
        <taxon>Sordariomycetidae</taxon>
        <taxon>Magnaporthales</taxon>
        <taxon>Pyriculariaceae</taxon>
        <taxon>Pyricularia</taxon>
    </lineage>
</organism>
<feature type="compositionally biased region" description="Low complexity" evidence="1">
    <location>
        <begin position="122"/>
        <end position="136"/>
    </location>
</feature>